<proteinExistence type="predicted"/>
<protein>
    <submittedName>
        <fullName evidence="1">Uncharacterized protein</fullName>
    </submittedName>
</protein>
<name>A0A6C0JSZ4_9ZZZZ</name>
<accession>A0A6C0JSZ4</accession>
<dbReference type="AlphaFoldDB" id="A0A6C0JSZ4"/>
<evidence type="ECO:0000313" key="1">
    <source>
        <dbReference type="EMBL" id="QHU08493.1"/>
    </source>
</evidence>
<dbReference type="EMBL" id="MN740697">
    <property type="protein sequence ID" value="QHU08493.1"/>
    <property type="molecule type" value="Genomic_DNA"/>
</dbReference>
<reference evidence="1" key="1">
    <citation type="journal article" date="2020" name="Nature">
        <title>Giant virus diversity and host interactions through global metagenomics.</title>
        <authorList>
            <person name="Schulz F."/>
            <person name="Roux S."/>
            <person name="Paez-Espino D."/>
            <person name="Jungbluth S."/>
            <person name="Walsh D.A."/>
            <person name="Denef V.J."/>
            <person name="McMahon K.D."/>
            <person name="Konstantinidis K.T."/>
            <person name="Eloe-Fadrosh E.A."/>
            <person name="Kyrpides N.C."/>
            <person name="Woyke T."/>
        </authorList>
    </citation>
    <scope>NUCLEOTIDE SEQUENCE</scope>
    <source>
        <strain evidence="1">GVMAG-S-1062768-28</strain>
    </source>
</reference>
<sequence length="263" mass="28949">MFSCVNDKISGVFVTTERPLNDGEMPKHPGAGTVYEATNKLTPVFQDALASGVEIIPSWKIDGTCCKIENGVYYRRRDIRKGSVAPPGSILGDVDSTGHANIAWIPLNTSKNPEDKYHLSAFCPTFNKTHVWIMNADKSISLMALDSIKTSATFELIGPCVQDNLYEIETEEVSVILTKKGADKVERVPRHYLVPHGAFVAPLPMSIFSEPNPLDLLRKFVEENRAEGIVFRCADKYFKVNQGHLATHTKGAKLLLAGVKSSS</sequence>
<organism evidence="1">
    <name type="scientific">viral metagenome</name>
    <dbReference type="NCBI Taxonomy" id="1070528"/>
    <lineage>
        <taxon>unclassified sequences</taxon>
        <taxon>metagenomes</taxon>
        <taxon>organismal metagenomes</taxon>
    </lineage>
</organism>